<proteinExistence type="predicted"/>
<accession>A0A9Q9EP15</accession>
<protein>
    <submittedName>
        <fullName evidence="1">Uncharacterized protein</fullName>
    </submittedName>
</protein>
<organism evidence="1 2">
    <name type="scientific">Septoria linicola</name>
    <dbReference type="NCBI Taxonomy" id="215465"/>
    <lineage>
        <taxon>Eukaryota</taxon>
        <taxon>Fungi</taxon>
        <taxon>Dikarya</taxon>
        <taxon>Ascomycota</taxon>
        <taxon>Pezizomycotina</taxon>
        <taxon>Dothideomycetes</taxon>
        <taxon>Dothideomycetidae</taxon>
        <taxon>Mycosphaerellales</taxon>
        <taxon>Mycosphaerellaceae</taxon>
        <taxon>Septoria</taxon>
    </lineage>
</organism>
<reference evidence="1" key="1">
    <citation type="submission" date="2022-06" db="EMBL/GenBank/DDBJ databases">
        <title>Complete genome sequences of two strains of the flax pathogen Septoria linicola.</title>
        <authorList>
            <person name="Lapalu N."/>
            <person name="Simon A."/>
            <person name="Demenou B."/>
            <person name="Paumier D."/>
            <person name="Guillot M.-P."/>
            <person name="Gout L."/>
            <person name="Valade R."/>
        </authorList>
    </citation>
    <scope>NUCLEOTIDE SEQUENCE</scope>
    <source>
        <strain evidence="1">SE15195</strain>
    </source>
</reference>
<dbReference type="AlphaFoldDB" id="A0A9Q9EP15"/>
<gene>
    <name evidence="1" type="ORF">Slin15195_G105160</name>
</gene>
<evidence type="ECO:0000313" key="2">
    <source>
        <dbReference type="Proteomes" id="UP001056384"/>
    </source>
</evidence>
<dbReference type="EMBL" id="CP099426">
    <property type="protein sequence ID" value="USW57197.1"/>
    <property type="molecule type" value="Genomic_DNA"/>
</dbReference>
<name>A0A9Q9EP15_9PEZI</name>
<dbReference type="Proteomes" id="UP001056384">
    <property type="component" value="Chromosome 9"/>
</dbReference>
<evidence type="ECO:0000313" key="1">
    <source>
        <dbReference type="EMBL" id="USW57197.1"/>
    </source>
</evidence>
<sequence>MEDFLVKKVRGASNSYQRYKTTISRLGSRKARPGSAPISTVSEKNKEKTLTFFSLPPEIRNRIYDETLVLEEGDAVVLARAPYKEPALLRADSRIHDEAFKMYYTMTDFEVEDVDHALRFLQSLCTCVIPMLRSVRVPIVRCFGAYHASYLR</sequence>
<keyword evidence="2" id="KW-1185">Reference proteome</keyword>